<keyword evidence="7" id="KW-1185">Reference proteome</keyword>
<dbReference type="RefSeq" id="WP_088473469.1">
    <property type="nucleotide sequence ID" value="NZ_NISJ01000008.1"/>
</dbReference>
<dbReference type="Pfam" id="PF02674">
    <property type="entry name" value="Colicin_V"/>
    <property type="match status" value="1"/>
</dbReference>
<evidence type="ECO:0000256" key="1">
    <source>
        <dbReference type="ARBA" id="ARBA00004141"/>
    </source>
</evidence>
<dbReference type="InterPro" id="IPR052719">
    <property type="entry name" value="CvpA-like"/>
</dbReference>
<dbReference type="InterPro" id="IPR003825">
    <property type="entry name" value="Colicin-V_CvpA"/>
</dbReference>
<dbReference type="EMBL" id="NISJ01000008">
    <property type="protein sequence ID" value="OWQ95140.1"/>
    <property type="molecule type" value="Genomic_DNA"/>
</dbReference>
<evidence type="ECO:0000256" key="4">
    <source>
        <dbReference type="ARBA" id="ARBA00023136"/>
    </source>
</evidence>
<feature type="transmembrane region" description="Helical" evidence="5">
    <location>
        <begin position="31"/>
        <end position="51"/>
    </location>
</feature>
<dbReference type="GO" id="GO:0016020">
    <property type="term" value="C:membrane"/>
    <property type="evidence" value="ECO:0007669"/>
    <property type="project" value="UniProtKB-SubCell"/>
</dbReference>
<keyword evidence="2 5" id="KW-0812">Transmembrane</keyword>
<feature type="transmembrane region" description="Helical" evidence="5">
    <location>
        <begin position="63"/>
        <end position="83"/>
    </location>
</feature>
<evidence type="ECO:0000256" key="5">
    <source>
        <dbReference type="SAM" id="Phobius"/>
    </source>
</evidence>
<accession>A0A2D0AN06</accession>
<comment type="subcellular location">
    <subcellularLocation>
        <location evidence="1">Membrane</location>
        <topology evidence="1">Multi-pass membrane protein</topology>
    </subcellularLocation>
</comment>
<sequence>MGSLTSLDIAVLALVGGFAVLGFMRGLVQEVVSLLAWILAIAAVRFFHPVVTDFVSDWVGTEGGAAMLAFVLLFGGVFILTKWGGRAMGQRSRASIVGGFDRGLGAGFGAVKGLIVATIGFMIATLLYDIGYGNAQRPAWLTDSRSYPALSATSQAMSKVIADRRAEARAAEADAARQNAGGQ</sequence>
<proteinExistence type="predicted"/>
<name>A0A2D0AN06_9SPHN</name>
<feature type="transmembrane region" description="Helical" evidence="5">
    <location>
        <begin position="104"/>
        <end position="128"/>
    </location>
</feature>
<evidence type="ECO:0000256" key="2">
    <source>
        <dbReference type="ARBA" id="ARBA00022692"/>
    </source>
</evidence>
<dbReference type="PANTHER" id="PTHR36926:SF1">
    <property type="entry name" value="COLICIN V PRODUCTION PROTEIN"/>
    <property type="match status" value="1"/>
</dbReference>
<reference evidence="6 7" key="1">
    <citation type="journal article" date="2002" name="Int. J. Syst. Evol. Microbiol.">
        <title>Sphingopyxis witflariensis sp. nov., isolated from activated sludge.</title>
        <authorList>
            <person name="Kampfer P."/>
            <person name="Witzenberger R."/>
            <person name="Denner E.B."/>
            <person name="Busse H.J."/>
            <person name="Neef A."/>
        </authorList>
    </citation>
    <scope>NUCLEOTIDE SEQUENCE [LARGE SCALE GENOMIC DNA]</scope>
    <source>
        <strain evidence="6 7">DSM 14551</strain>
    </source>
</reference>
<dbReference type="AlphaFoldDB" id="A0A2D0AN06"/>
<keyword evidence="4 5" id="KW-0472">Membrane</keyword>
<comment type="caution">
    <text evidence="6">The sequence shown here is derived from an EMBL/GenBank/DDBJ whole genome shotgun (WGS) entry which is preliminary data.</text>
</comment>
<feature type="transmembrane region" description="Helical" evidence="5">
    <location>
        <begin position="6"/>
        <end position="24"/>
    </location>
</feature>
<organism evidence="6 7">
    <name type="scientific">Sphingopyxis witflariensis</name>
    <dbReference type="NCBI Taxonomy" id="173675"/>
    <lineage>
        <taxon>Bacteria</taxon>
        <taxon>Pseudomonadati</taxon>
        <taxon>Pseudomonadota</taxon>
        <taxon>Alphaproteobacteria</taxon>
        <taxon>Sphingomonadales</taxon>
        <taxon>Sphingomonadaceae</taxon>
        <taxon>Sphingopyxis</taxon>
    </lineage>
</organism>
<keyword evidence="3 5" id="KW-1133">Transmembrane helix</keyword>
<dbReference type="GO" id="GO:0009403">
    <property type="term" value="P:toxin biosynthetic process"/>
    <property type="evidence" value="ECO:0007669"/>
    <property type="project" value="InterPro"/>
</dbReference>
<evidence type="ECO:0000256" key="3">
    <source>
        <dbReference type="ARBA" id="ARBA00022989"/>
    </source>
</evidence>
<dbReference type="Proteomes" id="UP000197097">
    <property type="component" value="Unassembled WGS sequence"/>
</dbReference>
<evidence type="ECO:0000313" key="6">
    <source>
        <dbReference type="EMBL" id="OWQ95140.1"/>
    </source>
</evidence>
<gene>
    <name evidence="6" type="ORF">CDQ91_14575</name>
</gene>
<dbReference type="OrthoDB" id="9806894at2"/>
<dbReference type="PANTHER" id="PTHR36926">
    <property type="entry name" value="COLICIN V PRODUCTION PROTEIN"/>
    <property type="match status" value="1"/>
</dbReference>
<evidence type="ECO:0000313" key="7">
    <source>
        <dbReference type="Proteomes" id="UP000197097"/>
    </source>
</evidence>
<protein>
    <submittedName>
        <fullName evidence="6">Colicin V production protein</fullName>
    </submittedName>
</protein>